<protein>
    <submittedName>
        <fullName evidence="1">Uncharacterized protein</fullName>
    </submittedName>
</protein>
<organism evidence="1 2">
    <name type="scientific">Mycolicibacterium confluentis</name>
    <dbReference type="NCBI Taxonomy" id="28047"/>
    <lineage>
        <taxon>Bacteria</taxon>
        <taxon>Bacillati</taxon>
        <taxon>Actinomycetota</taxon>
        <taxon>Actinomycetes</taxon>
        <taxon>Mycobacteriales</taxon>
        <taxon>Mycobacteriaceae</taxon>
        <taxon>Mycolicibacterium</taxon>
    </lineage>
</organism>
<reference evidence="1" key="1">
    <citation type="journal article" date="2019" name="Emerg. Microbes Infect.">
        <title>Comprehensive subspecies identification of 175 nontuberculous mycobacteria species based on 7547 genomic profiles.</title>
        <authorList>
            <person name="Matsumoto Y."/>
            <person name="Kinjo T."/>
            <person name="Motooka D."/>
            <person name="Nabeya D."/>
            <person name="Jung N."/>
            <person name="Uechi K."/>
            <person name="Horii T."/>
            <person name="Iida T."/>
            <person name="Fujita J."/>
            <person name="Nakamura S."/>
        </authorList>
    </citation>
    <scope>NUCLEOTIDE SEQUENCE [LARGE SCALE GENOMIC DNA]</scope>
    <source>
        <strain evidence="1">JCM 13671</strain>
    </source>
</reference>
<gene>
    <name evidence="1" type="ORF">MCNF_47990</name>
</gene>
<evidence type="ECO:0000313" key="1">
    <source>
        <dbReference type="EMBL" id="BBZ36194.1"/>
    </source>
</evidence>
<dbReference type="RefSeq" id="WP_085151987.1">
    <property type="nucleotide sequence ID" value="NZ_AP022612.1"/>
</dbReference>
<dbReference type="OrthoDB" id="3368165at2"/>
<sequence>MKASEVAALPFRAGAAIRHARLFHPDGVLCGGTLRRSAASGVGLPLADSDVVGRLSKGVGTPDGLPDFAGLAWRAHAQGSAQPWDVLMVSATARLLLHPTGSWSSPTFSTLMPYGYRGGVFWLRAGLTAPGDLAGLDVDALRRHIAADAIVFQIEQAQGRNSFEPLATLEFGRELDSSWPPEDVSFDPTLNTAPEVTLLPHWLAAVRRRAYRSSRQGRDAE</sequence>
<accession>A0A7I7Y4D5</accession>
<dbReference type="Proteomes" id="UP000466931">
    <property type="component" value="Chromosome"/>
</dbReference>
<dbReference type="AlphaFoldDB" id="A0A7I7Y4D5"/>
<proteinExistence type="predicted"/>
<name>A0A7I7Y4D5_9MYCO</name>
<evidence type="ECO:0000313" key="2">
    <source>
        <dbReference type="Proteomes" id="UP000466931"/>
    </source>
</evidence>
<reference evidence="1" key="2">
    <citation type="submission" date="2020-02" db="EMBL/GenBank/DDBJ databases">
        <authorList>
            <person name="Matsumoto Y."/>
            <person name="Motooka D."/>
            <person name="Nakamura S."/>
        </authorList>
    </citation>
    <scope>NUCLEOTIDE SEQUENCE</scope>
    <source>
        <strain evidence="1">JCM 13671</strain>
    </source>
</reference>
<dbReference type="EMBL" id="AP022612">
    <property type="protein sequence ID" value="BBZ36194.1"/>
    <property type="molecule type" value="Genomic_DNA"/>
</dbReference>
<keyword evidence="2" id="KW-1185">Reference proteome</keyword>